<evidence type="ECO:0000256" key="2">
    <source>
        <dbReference type="ARBA" id="ARBA00010663"/>
    </source>
</evidence>
<keyword evidence="3" id="KW-1003">Cell membrane</keyword>
<dbReference type="PROSITE" id="PS50262">
    <property type="entry name" value="G_PROTEIN_RECEP_F1_2"/>
    <property type="match status" value="1"/>
</dbReference>
<evidence type="ECO:0000313" key="15">
    <source>
        <dbReference type="EMBL" id="MBY73932.1"/>
    </source>
</evidence>
<feature type="transmembrane region" description="Helical" evidence="13">
    <location>
        <begin position="153"/>
        <end position="173"/>
    </location>
</feature>
<evidence type="ECO:0000256" key="8">
    <source>
        <dbReference type="ARBA" id="ARBA00023157"/>
    </source>
</evidence>
<feature type="transmembrane region" description="Helical" evidence="13">
    <location>
        <begin position="70"/>
        <end position="94"/>
    </location>
</feature>
<evidence type="ECO:0000256" key="4">
    <source>
        <dbReference type="ARBA" id="ARBA00022692"/>
    </source>
</evidence>
<dbReference type="RefSeq" id="XP_025409700.1">
    <property type="nucleotide sequence ID" value="XM_025553915.1"/>
</dbReference>
<accession>A0A2S2Q9P8</accession>
<keyword evidence="4 12" id="KW-0812">Transmembrane</keyword>
<dbReference type="Proteomes" id="UP000694846">
    <property type="component" value="Unplaced"/>
</dbReference>
<dbReference type="OrthoDB" id="10049706at2759"/>
<evidence type="ECO:0000256" key="13">
    <source>
        <dbReference type="SAM" id="Phobius"/>
    </source>
</evidence>
<comment type="similarity">
    <text evidence="2 12">Belongs to the G-protein coupled receptor 1 family.</text>
</comment>
<dbReference type="InterPro" id="IPR001556">
    <property type="entry name" value="Bombsn_rcpt-like"/>
</dbReference>
<dbReference type="PANTHER" id="PTHR45695">
    <property type="entry name" value="LEUCOKININ RECEPTOR-RELATED"/>
    <property type="match status" value="1"/>
</dbReference>
<dbReference type="PRINTS" id="PR00358">
    <property type="entry name" value="BOMBESINR"/>
</dbReference>
<evidence type="ECO:0000256" key="10">
    <source>
        <dbReference type="ARBA" id="ARBA00023180"/>
    </source>
</evidence>
<keyword evidence="5 13" id="KW-1133">Transmembrane helix</keyword>
<dbReference type="GO" id="GO:0008188">
    <property type="term" value="F:neuropeptide receptor activity"/>
    <property type="evidence" value="ECO:0007669"/>
    <property type="project" value="TreeGrafter"/>
</dbReference>
<evidence type="ECO:0000256" key="5">
    <source>
        <dbReference type="ARBA" id="ARBA00022989"/>
    </source>
</evidence>
<comment type="subcellular location">
    <subcellularLocation>
        <location evidence="1">Cell membrane</location>
        <topology evidence="1">Multi-pass membrane protein</topology>
    </subcellularLocation>
</comment>
<proteinExistence type="inferred from homology"/>
<feature type="transmembrane region" description="Helical" evidence="13">
    <location>
        <begin position="262"/>
        <end position="284"/>
    </location>
</feature>
<dbReference type="EMBL" id="GGMS01004729">
    <property type="protein sequence ID" value="MBY73932.1"/>
    <property type="molecule type" value="Transcribed_RNA"/>
</dbReference>
<feature type="transmembrane region" description="Helical" evidence="13">
    <location>
        <begin position="296"/>
        <end position="322"/>
    </location>
</feature>
<dbReference type="SUPFAM" id="SSF81321">
    <property type="entry name" value="Family A G protein-coupled receptor-like"/>
    <property type="match status" value="1"/>
</dbReference>
<dbReference type="PROSITE" id="PS00237">
    <property type="entry name" value="G_PROTEIN_RECEP_F1_1"/>
    <property type="match status" value="1"/>
</dbReference>
<dbReference type="PANTHER" id="PTHR45695:SF26">
    <property type="entry name" value="NEUROPEPTIDE CCHAMIDE-1 RECEPTOR"/>
    <property type="match status" value="1"/>
</dbReference>
<dbReference type="AlphaFoldDB" id="A0A2S2Q9P8"/>
<evidence type="ECO:0000313" key="17">
    <source>
        <dbReference type="RefSeq" id="XP_025409700.1"/>
    </source>
</evidence>
<evidence type="ECO:0000256" key="3">
    <source>
        <dbReference type="ARBA" id="ARBA00022475"/>
    </source>
</evidence>
<dbReference type="CDD" id="cd15927">
    <property type="entry name" value="7tmA_Bombesin_R-like"/>
    <property type="match status" value="1"/>
</dbReference>
<name>A0A2S2Q9P8_9HEMI</name>
<sequence length="392" mass="44122">MIAVNFSNFIADGSNDTLTPTSDYDYAGRPETYIVPILFAVIFIVGTIGNGTLVLIFVRHKQMRNVPNIYILNLALGDLLVIISCVPFTSTVYTFQTWPYGLAVCKVSEMAKDVSIGVSVFTLTALSADRYFAIVNPMRKLHTSVGGQFATRFTVIVAVAIWAAAAVCAVPAARFSYIRQFRAHNITLFEACYPFPEDLGPAYPKAMVIVKFLVYYAVPLAVITCFYVLIARYLVHTSNNMPGELQGQIRQVRARKKVAKTVLAFVLMFAVCFLPHHVFMLWFYNYPKSTDEYNTFWHVLRIVGFCMSFINSCINPIALYLVSGTFRKYFDRQLFRWCAGPMAAAATDTNVFMIRKNGTVSRDARISESVAAVQRARVHDGSRNRDKQQQQQ</sequence>
<keyword evidence="8" id="KW-1015">Disulfide bond</keyword>
<evidence type="ECO:0000256" key="12">
    <source>
        <dbReference type="RuleBase" id="RU000688"/>
    </source>
</evidence>
<evidence type="ECO:0000313" key="16">
    <source>
        <dbReference type="Proteomes" id="UP000694846"/>
    </source>
</evidence>
<evidence type="ECO:0000256" key="7">
    <source>
        <dbReference type="ARBA" id="ARBA00023136"/>
    </source>
</evidence>
<evidence type="ECO:0000256" key="6">
    <source>
        <dbReference type="ARBA" id="ARBA00023040"/>
    </source>
</evidence>
<feature type="transmembrane region" description="Helical" evidence="13">
    <location>
        <begin position="33"/>
        <end position="58"/>
    </location>
</feature>
<evidence type="ECO:0000259" key="14">
    <source>
        <dbReference type="PROSITE" id="PS50262"/>
    </source>
</evidence>
<dbReference type="RefSeq" id="XP_025409701.1">
    <property type="nucleotide sequence ID" value="XM_025553916.1"/>
</dbReference>
<organism evidence="15">
    <name type="scientific">Sipha flava</name>
    <name type="common">yellow sugarcane aphid</name>
    <dbReference type="NCBI Taxonomy" id="143950"/>
    <lineage>
        <taxon>Eukaryota</taxon>
        <taxon>Metazoa</taxon>
        <taxon>Ecdysozoa</taxon>
        <taxon>Arthropoda</taxon>
        <taxon>Hexapoda</taxon>
        <taxon>Insecta</taxon>
        <taxon>Pterygota</taxon>
        <taxon>Neoptera</taxon>
        <taxon>Paraneoptera</taxon>
        <taxon>Hemiptera</taxon>
        <taxon>Sternorrhyncha</taxon>
        <taxon>Aphidomorpha</taxon>
        <taxon>Aphidoidea</taxon>
        <taxon>Aphididae</taxon>
        <taxon>Sipha</taxon>
    </lineage>
</organism>
<evidence type="ECO:0000256" key="1">
    <source>
        <dbReference type="ARBA" id="ARBA00004651"/>
    </source>
</evidence>
<keyword evidence="10" id="KW-0325">Glycoprotein</keyword>
<keyword evidence="6 12" id="KW-0297">G-protein coupled receptor</keyword>
<reference evidence="15" key="1">
    <citation type="submission" date="2018-04" db="EMBL/GenBank/DDBJ databases">
        <title>Transcriptome assembly of Sipha flava.</title>
        <authorList>
            <person name="Scully E.D."/>
            <person name="Geib S.M."/>
            <person name="Palmer N.A."/>
            <person name="Koch K."/>
            <person name="Bradshaw J."/>
            <person name="Heng-Moss T."/>
            <person name="Sarath G."/>
        </authorList>
    </citation>
    <scope>NUCLEOTIDE SEQUENCE</scope>
</reference>
<keyword evidence="11 12" id="KW-0807">Transducer</keyword>
<evidence type="ECO:0000256" key="9">
    <source>
        <dbReference type="ARBA" id="ARBA00023170"/>
    </source>
</evidence>
<protein>
    <submittedName>
        <fullName evidence="15">Neuromedin-B receptor</fullName>
    </submittedName>
    <submittedName>
        <fullName evidence="17 18">Neuropeptide CCHamide-1 receptor-like</fullName>
    </submittedName>
</protein>
<gene>
    <name evidence="15" type="primary">Nmbr</name>
    <name evidence="17 18" type="synonym">LOC112683056</name>
    <name evidence="15" type="ORF">g.148722</name>
</gene>
<keyword evidence="9 12" id="KW-0675">Receptor</keyword>
<dbReference type="PRINTS" id="PR00237">
    <property type="entry name" value="GPCRRHODOPSN"/>
</dbReference>
<keyword evidence="7 13" id="KW-0472">Membrane</keyword>
<dbReference type="Pfam" id="PF00001">
    <property type="entry name" value="7tm_1"/>
    <property type="match status" value="1"/>
</dbReference>
<evidence type="ECO:0000256" key="11">
    <source>
        <dbReference type="ARBA" id="ARBA00023224"/>
    </source>
</evidence>
<dbReference type="InterPro" id="IPR000276">
    <property type="entry name" value="GPCR_Rhodpsn"/>
</dbReference>
<dbReference type="Gene3D" id="1.20.1070.10">
    <property type="entry name" value="Rhodopsin 7-helix transmembrane proteins"/>
    <property type="match status" value="1"/>
</dbReference>
<dbReference type="GO" id="GO:0005886">
    <property type="term" value="C:plasma membrane"/>
    <property type="evidence" value="ECO:0007669"/>
    <property type="project" value="UniProtKB-SubCell"/>
</dbReference>
<feature type="domain" description="G-protein coupled receptors family 1 profile" evidence="14">
    <location>
        <begin position="49"/>
        <end position="319"/>
    </location>
</feature>
<reference evidence="17 18" key="2">
    <citation type="submission" date="2025-04" db="UniProtKB">
        <authorList>
            <consortium name="RefSeq"/>
        </authorList>
    </citation>
    <scope>IDENTIFICATION</scope>
    <source>
        <tissue evidence="17 18">Whole body</tissue>
    </source>
</reference>
<dbReference type="InterPro" id="IPR017452">
    <property type="entry name" value="GPCR_Rhodpsn_7TM"/>
</dbReference>
<feature type="transmembrane region" description="Helical" evidence="13">
    <location>
        <begin position="114"/>
        <end position="132"/>
    </location>
</feature>
<feature type="transmembrane region" description="Helical" evidence="13">
    <location>
        <begin position="213"/>
        <end position="235"/>
    </location>
</feature>
<keyword evidence="16" id="KW-1185">Reference proteome</keyword>
<evidence type="ECO:0000313" key="18">
    <source>
        <dbReference type="RefSeq" id="XP_025409701.1"/>
    </source>
</evidence>